<keyword evidence="8" id="KW-1185">Reference proteome</keyword>
<dbReference type="AlphaFoldDB" id="G9WGM3"/>
<feature type="transmembrane region" description="Helical" evidence="6">
    <location>
        <begin position="94"/>
        <end position="112"/>
    </location>
</feature>
<organism evidence="7 8">
    <name type="scientific">Oenococcus kitaharae DSM 17330</name>
    <dbReference type="NCBI Taxonomy" id="1045004"/>
    <lineage>
        <taxon>Bacteria</taxon>
        <taxon>Bacillati</taxon>
        <taxon>Bacillota</taxon>
        <taxon>Bacilli</taxon>
        <taxon>Lactobacillales</taxon>
        <taxon>Lactobacillaceae</taxon>
        <taxon>Oenococcus</taxon>
    </lineage>
</organism>
<keyword evidence="5" id="KW-0862">Zinc</keyword>
<comment type="caution">
    <text evidence="7">The sequence shown here is derived from an EMBL/GenBank/DDBJ whole genome shotgun (WGS) entry which is preliminary data.</text>
</comment>
<dbReference type="eggNOG" id="COG1272">
    <property type="taxonomic scope" value="Bacteria"/>
</dbReference>
<evidence type="ECO:0000256" key="1">
    <source>
        <dbReference type="ARBA" id="ARBA00004141"/>
    </source>
</evidence>
<evidence type="ECO:0000256" key="2">
    <source>
        <dbReference type="ARBA" id="ARBA00022692"/>
    </source>
</evidence>
<dbReference type="RefSeq" id="WP_007747128.1">
    <property type="nucleotide sequence ID" value="NZ_CM001398.1"/>
</dbReference>
<keyword evidence="4 6" id="KW-0472">Membrane</keyword>
<keyword evidence="5" id="KW-0479">Metal-binding</keyword>
<dbReference type="Proteomes" id="UP000004959">
    <property type="component" value="Chromosome"/>
</dbReference>
<feature type="transmembrane region" description="Helical" evidence="6">
    <location>
        <begin position="118"/>
        <end position="137"/>
    </location>
</feature>
<evidence type="ECO:0000313" key="8">
    <source>
        <dbReference type="Proteomes" id="UP000004959"/>
    </source>
</evidence>
<dbReference type="GO" id="GO:0046872">
    <property type="term" value="F:metal ion binding"/>
    <property type="evidence" value="ECO:0007669"/>
    <property type="project" value="UniProtKB-KW"/>
</dbReference>
<gene>
    <name evidence="7" type="ORF">OKIT_1780</name>
</gene>
<reference evidence="7 8" key="1">
    <citation type="journal article" date="2012" name="PLoS ONE">
        <title>Functional divergence in the genus oenococcus as predicted by genome sequencing of the newly-described species, Oenococcus kitaharae.</title>
        <authorList>
            <person name="Borneman A.R."/>
            <person name="McCarthy J.M."/>
            <person name="Chambers P.J."/>
            <person name="Bartowsky E.J."/>
        </authorList>
    </citation>
    <scope>NUCLEOTIDE SEQUENCE [LARGE SCALE GENOMIC DNA]</scope>
    <source>
        <strain evidence="8">DSM17330</strain>
    </source>
</reference>
<dbReference type="InterPro" id="IPR004254">
    <property type="entry name" value="AdipoR/HlyIII-related"/>
</dbReference>
<dbReference type="HOGENOM" id="CLU_051078_1_0_9"/>
<dbReference type="EMBL" id="AFVZ01000001">
    <property type="protein sequence ID" value="EHN59850.1"/>
    <property type="molecule type" value="Genomic_DNA"/>
</dbReference>
<evidence type="ECO:0000256" key="5">
    <source>
        <dbReference type="PIRSR" id="PIRSR604254-1"/>
    </source>
</evidence>
<evidence type="ECO:0000256" key="4">
    <source>
        <dbReference type="ARBA" id="ARBA00023136"/>
    </source>
</evidence>
<name>G9WGM3_9LACO</name>
<protein>
    <submittedName>
        <fullName evidence="7">Putative membrane protein</fullName>
    </submittedName>
</protein>
<evidence type="ECO:0000256" key="3">
    <source>
        <dbReference type="ARBA" id="ARBA00022989"/>
    </source>
</evidence>
<dbReference type="STRING" id="336988.NT96_06925"/>
<keyword evidence="2 6" id="KW-0812">Transmembrane</keyword>
<feature type="transmembrane region" description="Helical" evidence="6">
    <location>
        <begin position="55"/>
        <end position="82"/>
    </location>
</feature>
<dbReference type="Pfam" id="PF03006">
    <property type="entry name" value="HlyIII"/>
    <property type="match status" value="1"/>
</dbReference>
<dbReference type="OrthoDB" id="9813689at2"/>
<feature type="transmembrane region" description="Helical" evidence="6">
    <location>
        <begin position="171"/>
        <end position="191"/>
    </location>
</feature>
<feature type="binding site" evidence="5">
    <location>
        <position position="203"/>
    </location>
    <ligand>
        <name>Zn(2+)</name>
        <dbReference type="ChEBI" id="CHEBI:29105"/>
    </ligand>
</feature>
<feature type="binding site" evidence="5">
    <location>
        <position position="199"/>
    </location>
    <ligand>
        <name>Zn(2+)</name>
        <dbReference type="ChEBI" id="CHEBI:29105"/>
    </ligand>
</feature>
<proteinExistence type="predicted"/>
<evidence type="ECO:0000256" key="6">
    <source>
        <dbReference type="SAM" id="Phobius"/>
    </source>
</evidence>
<feature type="transmembrane region" description="Helical" evidence="6">
    <location>
        <begin position="21"/>
        <end position="43"/>
    </location>
</feature>
<sequence length="221" mass="25535">MQTTKNNFKHRVKTFGLVEEIFNSITHGLGLIAAIVGIIFLFIKVIDKGYTSAVALTAFIIYAVCLIIFLLNSTLFHALIFTRAAWVFQHFDHLGIFLIILATYTPFCWVFIKDPVAIWIWVANLILALAGIVYDFLFIGRYRWITVLIYLAMGWLIAVMFPIIHHSVPVYSLWLLFFGGIAYSAGTFFYLNTKIWWNHVWWHLFVLLGTAAMYFAIYLSM</sequence>
<dbReference type="PATRIC" id="fig|1045004.4.peg.1749"/>
<accession>G9WGM3</accession>
<keyword evidence="3 6" id="KW-1133">Transmembrane helix</keyword>
<feature type="binding site" evidence="5">
    <location>
        <position position="77"/>
    </location>
    <ligand>
        <name>Zn(2+)</name>
        <dbReference type="ChEBI" id="CHEBI:29105"/>
    </ligand>
</feature>
<dbReference type="GO" id="GO:0016020">
    <property type="term" value="C:membrane"/>
    <property type="evidence" value="ECO:0007669"/>
    <property type="project" value="UniProtKB-SubCell"/>
</dbReference>
<dbReference type="PANTHER" id="PTHR20855:SF3">
    <property type="entry name" value="LD03007P"/>
    <property type="match status" value="1"/>
</dbReference>
<feature type="transmembrane region" description="Helical" evidence="6">
    <location>
        <begin position="200"/>
        <end position="219"/>
    </location>
</feature>
<dbReference type="PANTHER" id="PTHR20855">
    <property type="entry name" value="ADIPOR/PROGESTIN RECEPTOR-RELATED"/>
    <property type="match status" value="1"/>
</dbReference>
<feature type="transmembrane region" description="Helical" evidence="6">
    <location>
        <begin position="144"/>
        <end position="165"/>
    </location>
</feature>
<evidence type="ECO:0000313" key="7">
    <source>
        <dbReference type="EMBL" id="EHN59850.1"/>
    </source>
</evidence>
<comment type="subcellular location">
    <subcellularLocation>
        <location evidence="1">Membrane</location>
        <topology evidence="1">Multi-pass membrane protein</topology>
    </subcellularLocation>
</comment>